<reference evidence="2" key="1">
    <citation type="journal article" date="2014" name="Science">
        <title>Ancient hybridizations among the ancestral genomes of bread wheat.</title>
        <authorList>
            <consortium name="International Wheat Genome Sequencing Consortium,"/>
            <person name="Marcussen T."/>
            <person name="Sandve S.R."/>
            <person name="Heier L."/>
            <person name="Spannagl M."/>
            <person name="Pfeifer M."/>
            <person name="Jakobsen K.S."/>
            <person name="Wulff B.B."/>
            <person name="Steuernagel B."/>
            <person name="Mayer K.F."/>
            <person name="Olsen O.A."/>
        </authorList>
    </citation>
    <scope>NUCLEOTIDE SEQUENCE [LARGE SCALE GENOMIC DNA]</scope>
    <source>
        <strain evidence="2">cv. AL8/78</strain>
    </source>
</reference>
<dbReference type="AlphaFoldDB" id="A0A452Z9I7"/>
<evidence type="ECO:0000313" key="1">
    <source>
        <dbReference type="EnsemblPlants" id="AET1Gv20681600.6"/>
    </source>
</evidence>
<keyword evidence="2" id="KW-1185">Reference proteome</keyword>
<reference evidence="1" key="5">
    <citation type="journal article" date="2021" name="G3 (Bethesda)">
        <title>Aegilops tauschii genome assembly Aet v5.0 features greater sequence contiguity and improved annotation.</title>
        <authorList>
            <person name="Wang L."/>
            <person name="Zhu T."/>
            <person name="Rodriguez J.C."/>
            <person name="Deal K.R."/>
            <person name="Dubcovsky J."/>
            <person name="McGuire P.E."/>
            <person name="Lux T."/>
            <person name="Spannagl M."/>
            <person name="Mayer K.F.X."/>
            <person name="Baldrich P."/>
            <person name="Meyers B.C."/>
            <person name="Huo N."/>
            <person name="Gu Y.Q."/>
            <person name="Zhou H."/>
            <person name="Devos K.M."/>
            <person name="Bennetzen J.L."/>
            <person name="Unver T."/>
            <person name="Budak H."/>
            <person name="Gulick P.J."/>
            <person name="Galiba G."/>
            <person name="Kalapos B."/>
            <person name="Nelson D.R."/>
            <person name="Li P."/>
            <person name="You F.M."/>
            <person name="Luo M.C."/>
            <person name="Dvorak J."/>
        </authorList>
    </citation>
    <scope>NUCLEOTIDE SEQUENCE [LARGE SCALE GENOMIC DNA]</scope>
    <source>
        <strain evidence="1">cv. AL8/78</strain>
    </source>
</reference>
<dbReference type="Gramene" id="AET1Gv20681600.6">
    <property type="protein sequence ID" value="AET1Gv20681600.6"/>
    <property type="gene ID" value="AET1Gv20681600"/>
</dbReference>
<dbReference type="Proteomes" id="UP000015105">
    <property type="component" value="Chromosome 1D"/>
</dbReference>
<protein>
    <submittedName>
        <fullName evidence="1">Uncharacterized protein</fullName>
    </submittedName>
</protein>
<proteinExistence type="predicted"/>
<reference evidence="1" key="3">
    <citation type="journal article" date="2017" name="Nature">
        <title>Genome sequence of the progenitor of the wheat D genome Aegilops tauschii.</title>
        <authorList>
            <person name="Luo M.C."/>
            <person name="Gu Y.Q."/>
            <person name="Puiu D."/>
            <person name="Wang H."/>
            <person name="Twardziok S.O."/>
            <person name="Deal K.R."/>
            <person name="Huo N."/>
            <person name="Zhu T."/>
            <person name="Wang L."/>
            <person name="Wang Y."/>
            <person name="McGuire P.E."/>
            <person name="Liu S."/>
            <person name="Long H."/>
            <person name="Ramasamy R.K."/>
            <person name="Rodriguez J.C."/>
            <person name="Van S.L."/>
            <person name="Yuan L."/>
            <person name="Wang Z."/>
            <person name="Xia Z."/>
            <person name="Xiao L."/>
            <person name="Anderson O.D."/>
            <person name="Ouyang S."/>
            <person name="Liang Y."/>
            <person name="Zimin A.V."/>
            <person name="Pertea G."/>
            <person name="Qi P."/>
            <person name="Bennetzen J.L."/>
            <person name="Dai X."/>
            <person name="Dawson M.W."/>
            <person name="Muller H.G."/>
            <person name="Kugler K."/>
            <person name="Rivarola-Duarte L."/>
            <person name="Spannagl M."/>
            <person name="Mayer K.F.X."/>
            <person name="Lu F.H."/>
            <person name="Bevan M.W."/>
            <person name="Leroy P."/>
            <person name="Li P."/>
            <person name="You F.M."/>
            <person name="Sun Q."/>
            <person name="Liu Z."/>
            <person name="Lyons E."/>
            <person name="Wicker T."/>
            <person name="Salzberg S.L."/>
            <person name="Devos K.M."/>
            <person name="Dvorak J."/>
        </authorList>
    </citation>
    <scope>NUCLEOTIDE SEQUENCE [LARGE SCALE GENOMIC DNA]</scope>
    <source>
        <strain evidence="1">cv. AL8/78</strain>
    </source>
</reference>
<accession>A0A452Z9I7</accession>
<evidence type="ECO:0000313" key="2">
    <source>
        <dbReference type="Proteomes" id="UP000015105"/>
    </source>
</evidence>
<reference evidence="2" key="2">
    <citation type="journal article" date="2017" name="Nat. Plants">
        <title>The Aegilops tauschii genome reveals multiple impacts of transposons.</title>
        <authorList>
            <person name="Zhao G."/>
            <person name="Zou C."/>
            <person name="Li K."/>
            <person name="Wang K."/>
            <person name="Li T."/>
            <person name="Gao L."/>
            <person name="Zhang X."/>
            <person name="Wang H."/>
            <person name="Yang Z."/>
            <person name="Liu X."/>
            <person name="Jiang W."/>
            <person name="Mao L."/>
            <person name="Kong X."/>
            <person name="Jiao Y."/>
            <person name="Jia J."/>
        </authorList>
    </citation>
    <scope>NUCLEOTIDE SEQUENCE [LARGE SCALE GENOMIC DNA]</scope>
    <source>
        <strain evidence="2">cv. AL8/78</strain>
    </source>
</reference>
<reference evidence="1" key="4">
    <citation type="submission" date="2019-03" db="UniProtKB">
        <authorList>
            <consortium name="EnsemblPlants"/>
        </authorList>
    </citation>
    <scope>IDENTIFICATION</scope>
</reference>
<name>A0A452Z9I7_AEGTS</name>
<sequence length="115" mass="12193">SEVEIEVLFHDADVYVYDDGCCTALPASASFLGCDGDSEDVEAGGATAGLLRGPSPGMEFVERDGKGELKWSEMQGRFGRSSSAHGNTAGELAPFTLAINHQTIKVSIHTIYVLL</sequence>
<dbReference type="EnsemblPlants" id="AET1Gv20681600.6">
    <property type="protein sequence ID" value="AET1Gv20681600.6"/>
    <property type="gene ID" value="AET1Gv20681600"/>
</dbReference>
<organism evidence="1 2">
    <name type="scientific">Aegilops tauschii subsp. strangulata</name>
    <name type="common">Goatgrass</name>
    <dbReference type="NCBI Taxonomy" id="200361"/>
    <lineage>
        <taxon>Eukaryota</taxon>
        <taxon>Viridiplantae</taxon>
        <taxon>Streptophyta</taxon>
        <taxon>Embryophyta</taxon>
        <taxon>Tracheophyta</taxon>
        <taxon>Spermatophyta</taxon>
        <taxon>Magnoliopsida</taxon>
        <taxon>Liliopsida</taxon>
        <taxon>Poales</taxon>
        <taxon>Poaceae</taxon>
        <taxon>BOP clade</taxon>
        <taxon>Pooideae</taxon>
        <taxon>Triticodae</taxon>
        <taxon>Triticeae</taxon>
        <taxon>Triticinae</taxon>
        <taxon>Aegilops</taxon>
    </lineage>
</organism>